<accession>A0A2U3KQW7</accession>
<dbReference type="SUPFAM" id="SSF52317">
    <property type="entry name" value="Class I glutamine amidotransferase-like"/>
    <property type="match status" value="1"/>
</dbReference>
<evidence type="ECO:0000256" key="6">
    <source>
        <dbReference type="ARBA" id="ARBA00022833"/>
    </source>
</evidence>
<feature type="signal peptide" evidence="11">
    <location>
        <begin position="1"/>
        <end position="22"/>
    </location>
</feature>
<dbReference type="Gene3D" id="3.40.50.880">
    <property type="match status" value="1"/>
</dbReference>
<dbReference type="Pfam" id="PF02449">
    <property type="entry name" value="Glyco_hydro_42"/>
    <property type="match status" value="1"/>
</dbReference>
<dbReference type="PIRSF" id="PIRSF001084">
    <property type="entry name" value="B-galactosidase"/>
    <property type="match status" value="1"/>
</dbReference>
<dbReference type="Pfam" id="PF08532">
    <property type="entry name" value="Glyco_hydro_42M"/>
    <property type="match status" value="1"/>
</dbReference>
<dbReference type="InterPro" id="IPR017853">
    <property type="entry name" value="GH"/>
</dbReference>
<reference evidence="15" key="1">
    <citation type="submission" date="2018-02" db="EMBL/GenBank/DDBJ databases">
        <authorList>
            <person name="Hausmann B."/>
        </authorList>
    </citation>
    <scope>NUCLEOTIDE SEQUENCE [LARGE SCALE GENOMIC DNA]</scope>
    <source>
        <strain evidence="15">Peat soil MAG SbA1</strain>
    </source>
</reference>
<dbReference type="CDD" id="cd03143">
    <property type="entry name" value="A4_beta-galactosidase_middle_domain"/>
    <property type="match status" value="1"/>
</dbReference>
<protein>
    <recommendedName>
        <fullName evidence="3 8">Beta-galactosidase</fullName>
        <shortName evidence="8">Beta-gal</shortName>
        <ecNumber evidence="3 8">3.2.1.23</ecNumber>
    </recommendedName>
</protein>
<evidence type="ECO:0000256" key="5">
    <source>
        <dbReference type="ARBA" id="ARBA00022801"/>
    </source>
</evidence>
<evidence type="ECO:0000313" key="14">
    <source>
        <dbReference type="EMBL" id="SPF41977.1"/>
    </source>
</evidence>
<feature type="active site" description="Proton donor" evidence="9">
    <location>
        <position position="177"/>
    </location>
</feature>
<feature type="active site" description="Nucleophile" evidence="9">
    <location>
        <position position="329"/>
    </location>
</feature>
<dbReference type="GO" id="GO:0009341">
    <property type="term" value="C:beta-galactosidase complex"/>
    <property type="evidence" value="ECO:0007669"/>
    <property type="project" value="InterPro"/>
</dbReference>
<feature type="binding site" evidence="10">
    <location>
        <position position="337"/>
    </location>
    <ligand>
        <name>substrate</name>
    </ligand>
</feature>
<dbReference type="InterPro" id="IPR013529">
    <property type="entry name" value="Glyco_hydro_42_N"/>
</dbReference>
<keyword evidence="7 8" id="KW-0326">Glycosidase</keyword>
<feature type="binding site" evidence="10">
    <location>
        <position position="176"/>
    </location>
    <ligand>
        <name>substrate</name>
    </ligand>
</feature>
<sequence length="697" mass="79723">MNKYICYFILPLFLTTALASLAQNGAAFAPNKMDTVLYGAAYYTEYMPYERLDQDVQLMQQAGLSVVRMGESSWGLWEPEDGRFEFAWMDRVIDRMQKAGIKVILGTPTYSVPAWMYKEHPEIFITGFDGHTITLGYRQNTDLMNPTYRFYCERVIRKLLEHYKNNPAVIGWQIDNETSAGRAANHDVQAGFVSYLQKKFKTVDELNKVWLLNYWGQRLNDWTEIPPEEGIINPGWKLEWERYQQWITTDFLAWQAGIVNQYKRPDQFITHDLAGPPRPEVNEHDIAASMDVMAVNPYHGTQGQFDGMGSSMQGDYTRSLKKTNYLVTETNAQTIGWDSKEQFPPYDGQLRLDAYTHFSSGANMVEYWHWHSIHNGQETYWKGLLAHDLEPNRVYAEASRTAHELQRIGPEIVDLARSNKVAILYSNDSYYGIEFMKFSDTVNYRTILDQMYAALHRNNVGVDFIFPESSNFSDYKLIVVPPLYVASDDVLNRLVEYVRGGGRVVMAFKSGFTNEYDTVRWTMAPGPLRQAAGFRYQEFSSLAHPLALKGDPFKAGADNKVSDWAEMLILEGAEALAYYDHPFFGKYPAITRNHFGSGTLTYEGTALSDTLQAKVLLEEIRATGLAGPDQELPAPVRVKHGTNRKGRVLHYYMNYSSDPQTFRYPYKPGEDLLTSTSLAPAQLVTLKPWDLVIVEEK</sequence>
<evidence type="ECO:0000256" key="7">
    <source>
        <dbReference type="ARBA" id="ARBA00023295"/>
    </source>
</evidence>
<dbReference type="Gene3D" id="3.20.20.80">
    <property type="entry name" value="Glycosidases"/>
    <property type="match status" value="1"/>
</dbReference>
<dbReference type="InterPro" id="IPR013738">
    <property type="entry name" value="Beta_galactosidase_Trimer"/>
</dbReference>
<proteinExistence type="inferred from homology"/>
<feature type="chain" id="PRO_5015663566" description="Beta-galactosidase" evidence="11">
    <location>
        <begin position="23"/>
        <end position="697"/>
    </location>
</feature>
<comment type="similarity">
    <text evidence="2 8">Belongs to the glycosyl hydrolase 42 family.</text>
</comment>
<evidence type="ECO:0000256" key="3">
    <source>
        <dbReference type="ARBA" id="ARBA00012756"/>
    </source>
</evidence>
<gene>
    <name evidence="14" type="ORF">SBA1_410023</name>
</gene>
<dbReference type="PANTHER" id="PTHR36447">
    <property type="entry name" value="BETA-GALACTOSIDASE GANA"/>
    <property type="match status" value="1"/>
</dbReference>
<evidence type="ECO:0000256" key="4">
    <source>
        <dbReference type="ARBA" id="ARBA00022723"/>
    </source>
</evidence>
<dbReference type="PANTHER" id="PTHR36447:SF2">
    <property type="entry name" value="BETA-GALACTOSIDASE YESZ"/>
    <property type="match status" value="1"/>
</dbReference>
<evidence type="ECO:0000256" key="10">
    <source>
        <dbReference type="PIRSR" id="PIRSR001084-2"/>
    </source>
</evidence>
<evidence type="ECO:0000313" key="15">
    <source>
        <dbReference type="Proteomes" id="UP000238701"/>
    </source>
</evidence>
<organism evidence="14 15">
    <name type="scientific">Candidatus Sulfotelmatobacter kueseliae</name>
    <dbReference type="NCBI Taxonomy" id="2042962"/>
    <lineage>
        <taxon>Bacteria</taxon>
        <taxon>Pseudomonadati</taxon>
        <taxon>Acidobacteriota</taxon>
        <taxon>Terriglobia</taxon>
        <taxon>Terriglobales</taxon>
        <taxon>Candidatus Korobacteraceae</taxon>
        <taxon>Candidatus Sulfotelmatobacter</taxon>
    </lineage>
</organism>
<dbReference type="GO" id="GO:0046872">
    <property type="term" value="F:metal ion binding"/>
    <property type="evidence" value="ECO:0007669"/>
    <property type="project" value="UniProtKB-KW"/>
</dbReference>
<evidence type="ECO:0000256" key="11">
    <source>
        <dbReference type="SAM" id="SignalP"/>
    </source>
</evidence>
<feature type="domain" description="Beta-galactosidase trimerisation" evidence="13">
    <location>
        <begin position="420"/>
        <end position="620"/>
    </location>
</feature>
<keyword evidence="5 8" id="KW-0378">Hydrolase</keyword>
<evidence type="ECO:0000259" key="13">
    <source>
        <dbReference type="Pfam" id="PF08532"/>
    </source>
</evidence>
<comment type="catalytic activity">
    <reaction evidence="1 8">
        <text>Hydrolysis of terminal non-reducing beta-D-galactose residues in beta-D-galactosides.</text>
        <dbReference type="EC" id="3.2.1.23"/>
    </reaction>
</comment>
<dbReference type="Proteomes" id="UP000238701">
    <property type="component" value="Unassembled WGS sequence"/>
</dbReference>
<evidence type="ECO:0000256" key="9">
    <source>
        <dbReference type="PIRSR" id="PIRSR001084-1"/>
    </source>
</evidence>
<keyword evidence="4" id="KW-0479">Metal-binding</keyword>
<evidence type="ECO:0000256" key="8">
    <source>
        <dbReference type="PIRNR" id="PIRNR001084"/>
    </source>
</evidence>
<evidence type="ECO:0000256" key="2">
    <source>
        <dbReference type="ARBA" id="ARBA00005940"/>
    </source>
</evidence>
<dbReference type="EMBL" id="OMOD01000135">
    <property type="protein sequence ID" value="SPF41977.1"/>
    <property type="molecule type" value="Genomic_DNA"/>
</dbReference>
<evidence type="ECO:0000259" key="12">
    <source>
        <dbReference type="Pfam" id="PF02449"/>
    </source>
</evidence>
<dbReference type="GO" id="GO:0004565">
    <property type="term" value="F:beta-galactosidase activity"/>
    <property type="evidence" value="ECO:0007669"/>
    <property type="project" value="UniProtKB-EC"/>
</dbReference>
<dbReference type="InterPro" id="IPR003476">
    <property type="entry name" value="Glyco_hydro_42"/>
</dbReference>
<evidence type="ECO:0000256" key="1">
    <source>
        <dbReference type="ARBA" id="ARBA00001412"/>
    </source>
</evidence>
<keyword evidence="6" id="KW-0862">Zinc</keyword>
<dbReference type="InterPro" id="IPR029062">
    <property type="entry name" value="Class_I_gatase-like"/>
</dbReference>
<dbReference type="GO" id="GO:0005975">
    <property type="term" value="P:carbohydrate metabolic process"/>
    <property type="evidence" value="ECO:0007669"/>
    <property type="project" value="InterPro"/>
</dbReference>
<name>A0A2U3KQW7_9BACT</name>
<feature type="domain" description="Glycoside hydrolase family 42 N-terminal" evidence="12">
    <location>
        <begin position="42"/>
        <end position="407"/>
    </location>
</feature>
<dbReference type="AlphaFoldDB" id="A0A2U3KQW7"/>
<dbReference type="EC" id="3.2.1.23" evidence="3 8"/>
<feature type="binding site" evidence="10">
    <location>
        <position position="138"/>
    </location>
    <ligand>
        <name>substrate</name>
    </ligand>
</feature>
<keyword evidence="11" id="KW-0732">Signal</keyword>
<dbReference type="SUPFAM" id="SSF51445">
    <property type="entry name" value="(Trans)glycosidases"/>
    <property type="match status" value="1"/>
</dbReference>